<reference evidence="3 4" key="1">
    <citation type="submission" date="2016-01" db="EMBL/GenBank/DDBJ databases">
        <title>Biosynthesis of antibiotic leucinostatins and their inhibition on Phytophthora in bio-control Purpureocillium lilacinum.</title>
        <authorList>
            <person name="Wang G."/>
            <person name="Liu Z."/>
            <person name="Lin R."/>
            <person name="Li E."/>
            <person name="Mao Z."/>
            <person name="Ling J."/>
            <person name="Yin W."/>
            <person name="Xie B."/>
        </authorList>
    </citation>
    <scope>NUCLEOTIDE SEQUENCE [LARGE SCALE GENOMIC DNA]</scope>
    <source>
        <strain evidence="3">PLBJ-1</strain>
    </source>
</reference>
<evidence type="ECO:0000313" key="5">
    <source>
        <dbReference type="Proteomes" id="UP001287286"/>
    </source>
</evidence>
<reference evidence="2 5" key="3">
    <citation type="journal article" date="2024" name="Microbiol. Resour. Announc.">
        <title>Genome annotations for the ascomycete fungi Trichoderma harzianum, Trichoderma aggressivum, and Purpureocillium lilacinum.</title>
        <authorList>
            <person name="Beijen E.P.W."/>
            <person name="Ohm R.A."/>
        </authorList>
    </citation>
    <scope>NUCLEOTIDE SEQUENCE [LARGE SCALE GENOMIC DNA]</scope>
    <source>
        <strain evidence="2 5">CBS 150709</strain>
    </source>
</reference>
<evidence type="ECO:0000313" key="2">
    <source>
        <dbReference type="EMBL" id="KAK4093990.1"/>
    </source>
</evidence>
<sequence length="93" mass="9773">MATNSARGNPIGASEGLAENTSKPSLPAETIPAETKRDVMNAQPQSDTSAKHVPGPDGDVPAEDLPPKRSVKMEQELGTDRDHIQKAAELGSK</sequence>
<keyword evidence="5" id="KW-1185">Reference proteome</keyword>
<feature type="region of interest" description="Disordered" evidence="1">
    <location>
        <begin position="1"/>
        <end position="93"/>
    </location>
</feature>
<dbReference type="EMBL" id="JAWRVI010000004">
    <property type="protein sequence ID" value="KAK4093990.1"/>
    <property type="molecule type" value="Genomic_DNA"/>
</dbReference>
<dbReference type="Proteomes" id="UP000078240">
    <property type="component" value="Unassembled WGS sequence"/>
</dbReference>
<proteinExistence type="predicted"/>
<dbReference type="AlphaFoldDB" id="A0A179G1W7"/>
<organism evidence="3 4">
    <name type="scientific">Purpureocillium lilacinum</name>
    <name type="common">Paecilomyces lilacinus</name>
    <dbReference type="NCBI Taxonomy" id="33203"/>
    <lineage>
        <taxon>Eukaryota</taxon>
        <taxon>Fungi</taxon>
        <taxon>Dikarya</taxon>
        <taxon>Ascomycota</taxon>
        <taxon>Pezizomycotina</taxon>
        <taxon>Sordariomycetes</taxon>
        <taxon>Hypocreomycetidae</taxon>
        <taxon>Hypocreales</taxon>
        <taxon>Ophiocordycipitaceae</taxon>
        <taxon>Purpureocillium</taxon>
    </lineage>
</organism>
<feature type="compositionally biased region" description="Basic and acidic residues" evidence="1">
    <location>
        <begin position="65"/>
        <end position="93"/>
    </location>
</feature>
<evidence type="ECO:0000313" key="3">
    <source>
        <dbReference type="EMBL" id="OAQ71707.1"/>
    </source>
</evidence>
<accession>A0A179G1W7</accession>
<dbReference type="Proteomes" id="UP001287286">
    <property type="component" value="Unassembled WGS sequence"/>
</dbReference>
<name>A0A179G1W7_PURLI</name>
<comment type="caution">
    <text evidence="3">The sequence shown here is derived from an EMBL/GenBank/DDBJ whole genome shotgun (WGS) entry which is preliminary data.</text>
</comment>
<evidence type="ECO:0000313" key="4">
    <source>
        <dbReference type="Proteomes" id="UP000078240"/>
    </source>
</evidence>
<evidence type="ECO:0000256" key="1">
    <source>
        <dbReference type="SAM" id="MobiDB-lite"/>
    </source>
</evidence>
<dbReference type="EMBL" id="LSBH01000010">
    <property type="protein sequence ID" value="OAQ71707.1"/>
    <property type="molecule type" value="Genomic_DNA"/>
</dbReference>
<protein>
    <submittedName>
        <fullName evidence="3">Uncharacterized protein</fullName>
    </submittedName>
</protein>
<gene>
    <name evidence="2" type="ORF">Purlil1_1481</name>
    <name evidence="3" type="ORF">VFPBJ_10486</name>
</gene>
<reference evidence="2" key="2">
    <citation type="submission" date="2023-11" db="EMBL/GenBank/DDBJ databases">
        <authorList>
            <person name="Beijen E."/>
            <person name="Ohm R.A."/>
        </authorList>
    </citation>
    <scope>NUCLEOTIDE SEQUENCE</scope>
    <source>
        <strain evidence="2">CBS 150709</strain>
    </source>
</reference>